<name>A0A0F7KNC0_9SPHN</name>
<dbReference type="AlphaFoldDB" id="A0A0F7KNC0"/>
<dbReference type="Proteomes" id="UP000034392">
    <property type="component" value="Chromosome"/>
</dbReference>
<keyword evidence="1" id="KW-0472">Membrane</keyword>
<accession>A0A0F7KNC0</accession>
<proteinExistence type="predicted"/>
<keyword evidence="1" id="KW-1133">Transmembrane helix</keyword>
<evidence type="ECO:0000256" key="1">
    <source>
        <dbReference type="SAM" id="Phobius"/>
    </source>
</evidence>
<dbReference type="KEGG" id="aay:WYH_00960"/>
<reference evidence="2" key="1">
    <citation type="submission" date="2015-05" db="EMBL/GenBank/DDBJ databases">
        <title>The complete genome of Altererythrobacter atlanticus strain 26DY36.</title>
        <authorList>
            <person name="Wu Y.-H."/>
            <person name="Cheng H."/>
            <person name="Wu X.-W."/>
        </authorList>
    </citation>
    <scope>NUCLEOTIDE SEQUENCE [LARGE SCALE GENOMIC DNA]</scope>
    <source>
        <strain evidence="2">26DY36</strain>
    </source>
</reference>
<keyword evidence="3" id="KW-1185">Reference proteome</keyword>
<sequence length="86" mass="9324">MRGGEPYARPVEEPDFLIFASDATLAALWAGALLLLALVALLAERRRLRRQRIDAVGCMPWTAIFLTAAFAATVLLTLALKGWIAG</sequence>
<evidence type="ECO:0000313" key="3">
    <source>
        <dbReference type="Proteomes" id="UP000034392"/>
    </source>
</evidence>
<organism evidence="2 3">
    <name type="scientific">Croceibacterium atlanticum</name>
    <dbReference type="NCBI Taxonomy" id="1267766"/>
    <lineage>
        <taxon>Bacteria</taxon>
        <taxon>Pseudomonadati</taxon>
        <taxon>Pseudomonadota</taxon>
        <taxon>Alphaproteobacteria</taxon>
        <taxon>Sphingomonadales</taxon>
        <taxon>Erythrobacteraceae</taxon>
        <taxon>Croceibacterium</taxon>
    </lineage>
</organism>
<keyword evidence="1" id="KW-0812">Transmembrane</keyword>
<feature type="transmembrane region" description="Helical" evidence="1">
    <location>
        <begin position="16"/>
        <end position="42"/>
    </location>
</feature>
<protein>
    <submittedName>
        <fullName evidence="2">Uncharacterized protein</fullName>
    </submittedName>
</protein>
<dbReference type="STRING" id="1267766.WYH_00960"/>
<dbReference type="PATRIC" id="fig|1267766.3.peg.965"/>
<gene>
    <name evidence="2" type="ORF">WYH_00960</name>
</gene>
<feature type="transmembrane region" description="Helical" evidence="1">
    <location>
        <begin position="63"/>
        <end position="84"/>
    </location>
</feature>
<dbReference type="EMBL" id="CP011452">
    <property type="protein sequence ID" value="AKH42008.1"/>
    <property type="molecule type" value="Genomic_DNA"/>
</dbReference>
<evidence type="ECO:0000313" key="2">
    <source>
        <dbReference type="EMBL" id="AKH42008.1"/>
    </source>
</evidence>